<organism evidence="1 2">
    <name type="scientific">Kribbella antibiotica</name>
    <dbReference type="NCBI Taxonomy" id="190195"/>
    <lineage>
        <taxon>Bacteria</taxon>
        <taxon>Bacillati</taxon>
        <taxon>Actinomycetota</taxon>
        <taxon>Actinomycetes</taxon>
        <taxon>Propionibacteriales</taxon>
        <taxon>Kribbellaceae</taxon>
        <taxon>Kribbella</taxon>
    </lineage>
</organism>
<dbReference type="Pfam" id="PF13671">
    <property type="entry name" value="AAA_33"/>
    <property type="match status" value="1"/>
</dbReference>
<protein>
    <submittedName>
        <fullName evidence="1">ATP-binding protein</fullName>
    </submittedName>
</protein>
<comment type="caution">
    <text evidence="1">The sequence shown here is derived from an EMBL/GenBank/DDBJ whole genome shotgun (WGS) entry which is preliminary data.</text>
</comment>
<keyword evidence="1" id="KW-0067">ATP-binding</keyword>
<dbReference type="Gene3D" id="3.40.50.300">
    <property type="entry name" value="P-loop containing nucleotide triphosphate hydrolases"/>
    <property type="match status" value="1"/>
</dbReference>
<name>A0A4R4ZWC6_9ACTN</name>
<evidence type="ECO:0000313" key="1">
    <source>
        <dbReference type="EMBL" id="TDD63225.1"/>
    </source>
</evidence>
<proteinExistence type="predicted"/>
<sequence length="160" mass="17787">MPPRLVLLCGTAFSGKSTVARKLAPQFAATIVSLDEINARRGLWGGDGIPVEEWIRTHGEATTEARALLAASTSVIVDDTSSPRFLRDAWRAVAADFDAEFTLLYLDIDPEVIHERRARQDRRDLTDEVLTQHLADFDPPHADEQAVYLSSVDQESWKGL</sequence>
<keyword evidence="1" id="KW-0547">Nucleotide-binding</keyword>
<accession>A0A4R4ZWC6</accession>
<keyword evidence="2" id="KW-1185">Reference proteome</keyword>
<dbReference type="EMBL" id="SMKX01000002">
    <property type="protein sequence ID" value="TDD63225.1"/>
    <property type="molecule type" value="Genomic_DNA"/>
</dbReference>
<dbReference type="AlphaFoldDB" id="A0A4R4ZWC6"/>
<gene>
    <name evidence="1" type="ORF">E1263_00945</name>
</gene>
<dbReference type="RefSeq" id="WP_132164267.1">
    <property type="nucleotide sequence ID" value="NZ_SMKX01000002.1"/>
</dbReference>
<reference evidence="1 2" key="1">
    <citation type="submission" date="2019-03" db="EMBL/GenBank/DDBJ databases">
        <title>Draft genome sequences of novel Actinobacteria.</title>
        <authorList>
            <person name="Sahin N."/>
            <person name="Ay H."/>
            <person name="Saygin H."/>
        </authorList>
    </citation>
    <scope>NUCLEOTIDE SEQUENCE [LARGE SCALE GENOMIC DNA]</scope>
    <source>
        <strain evidence="1 2">JCM 13523</strain>
    </source>
</reference>
<evidence type="ECO:0000313" key="2">
    <source>
        <dbReference type="Proteomes" id="UP000295124"/>
    </source>
</evidence>
<dbReference type="PANTHER" id="PTHR43883">
    <property type="entry name" value="SLR0207 PROTEIN"/>
    <property type="match status" value="1"/>
</dbReference>
<dbReference type="GO" id="GO:0005524">
    <property type="term" value="F:ATP binding"/>
    <property type="evidence" value="ECO:0007669"/>
    <property type="project" value="UniProtKB-KW"/>
</dbReference>
<dbReference type="InterPro" id="IPR027417">
    <property type="entry name" value="P-loop_NTPase"/>
</dbReference>
<dbReference type="SUPFAM" id="SSF52540">
    <property type="entry name" value="P-loop containing nucleoside triphosphate hydrolases"/>
    <property type="match status" value="1"/>
</dbReference>
<dbReference type="Proteomes" id="UP000295124">
    <property type="component" value="Unassembled WGS sequence"/>
</dbReference>
<dbReference type="InterPro" id="IPR052732">
    <property type="entry name" value="Cell-binding_unc_protein"/>
</dbReference>
<dbReference type="PANTHER" id="PTHR43883:SF1">
    <property type="entry name" value="GLUCONOKINASE"/>
    <property type="match status" value="1"/>
</dbReference>
<dbReference type="OrthoDB" id="4793329at2"/>